<evidence type="ECO:0000313" key="1">
    <source>
        <dbReference type="EMBL" id="MDG6194370.1"/>
    </source>
</evidence>
<reference evidence="1" key="1">
    <citation type="submission" date="2022-06" db="EMBL/GenBank/DDBJ databases">
        <title>Lactococcus from bovine mastitis in China.</title>
        <authorList>
            <person name="Lin Y."/>
            <person name="Han B."/>
        </authorList>
    </citation>
    <scope>NUCLEOTIDE SEQUENCE</scope>
    <source>
        <strain evidence="1">Hebei-B-39</strain>
    </source>
</reference>
<evidence type="ECO:0000313" key="2">
    <source>
        <dbReference type="Proteomes" id="UP001153203"/>
    </source>
</evidence>
<organism evidence="1 2">
    <name type="scientific">Lactococcus formosensis</name>
    <dbReference type="NCBI Taxonomy" id="1281486"/>
    <lineage>
        <taxon>Bacteria</taxon>
        <taxon>Bacillati</taxon>
        <taxon>Bacillota</taxon>
        <taxon>Bacilli</taxon>
        <taxon>Lactobacillales</taxon>
        <taxon>Streptococcaceae</taxon>
        <taxon>Lactococcus</taxon>
    </lineage>
</organism>
<gene>
    <name evidence="1" type="ORF">NF708_10280</name>
</gene>
<protein>
    <submittedName>
        <fullName evidence="1">Uncharacterized protein</fullName>
    </submittedName>
</protein>
<dbReference type="Proteomes" id="UP001153203">
    <property type="component" value="Unassembled WGS sequence"/>
</dbReference>
<comment type="caution">
    <text evidence="1">The sequence shown here is derived from an EMBL/GenBank/DDBJ whole genome shotgun (WGS) entry which is preliminary data.</text>
</comment>
<accession>A0A9X4P9Z6</accession>
<proteinExistence type="predicted"/>
<sequence length="61" mass="6711">MIKIEITKGKKQDGEFKCNGGETVDYLTVLAQAFVGVCEEENLPVADAIKAAFYELDEVVE</sequence>
<dbReference type="AlphaFoldDB" id="A0A9X4P9Z6"/>
<name>A0A9X4P9Z6_9LACT</name>
<dbReference type="EMBL" id="JAMWGI010000008">
    <property type="protein sequence ID" value="MDG6194370.1"/>
    <property type="molecule type" value="Genomic_DNA"/>
</dbReference>
<dbReference type="RefSeq" id="WP_279364568.1">
    <property type="nucleotide sequence ID" value="NZ_JAMWGC010000009.1"/>
</dbReference>